<evidence type="ECO:0000313" key="2">
    <source>
        <dbReference type="Proteomes" id="UP000254571"/>
    </source>
</evidence>
<organism evidence="1 2">
    <name type="scientific">Klebsiella grimontii</name>
    <dbReference type="NCBI Taxonomy" id="2058152"/>
    <lineage>
        <taxon>Bacteria</taxon>
        <taxon>Pseudomonadati</taxon>
        <taxon>Pseudomonadota</taxon>
        <taxon>Gammaproteobacteria</taxon>
        <taxon>Enterobacterales</taxon>
        <taxon>Enterobacteriaceae</taxon>
        <taxon>Klebsiella/Raoultella group</taxon>
        <taxon>Klebsiella</taxon>
    </lineage>
</organism>
<gene>
    <name evidence="1" type="ORF">NCTC9149_03431</name>
</gene>
<dbReference type="Proteomes" id="UP000254571">
    <property type="component" value="Unassembled WGS sequence"/>
</dbReference>
<reference evidence="1 2" key="1">
    <citation type="submission" date="2018-06" db="EMBL/GenBank/DDBJ databases">
        <authorList>
            <consortium name="Pathogen Informatics"/>
            <person name="Doyle S."/>
        </authorList>
    </citation>
    <scope>NUCLEOTIDE SEQUENCE [LARGE SCALE GENOMIC DNA]</scope>
    <source>
        <strain evidence="1 2">NCTC9149</strain>
    </source>
</reference>
<dbReference type="EMBL" id="UGMX01000002">
    <property type="protein sequence ID" value="STW07005.1"/>
    <property type="molecule type" value="Genomic_DNA"/>
</dbReference>
<protein>
    <submittedName>
        <fullName evidence="1">Uncharacterized protein</fullName>
    </submittedName>
</protein>
<dbReference type="AlphaFoldDB" id="A0A7H4P3J0"/>
<proteinExistence type="predicted"/>
<name>A0A7H4P3J0_9ENTR</name>
<evidence type="ECO:0000313" key="1">
    <source>
        <dbReference type="EMBL" id="STW07005.1"/>
    </source>
</evidence>
<accession>A0A7H4P3J0</accession>
<sequence>MSADCHKGKINLAFITVYLYSLWRRHDENIDRDSEGLGGCRDG</sequence>
<comment type="caution">
    <text evidence="1">The sequence shown here is derived from an EMBL/GenBank/DDBJ whole genome shotgun (WGS) entry which is preliminary data.</text>
</comment>